<dbReference type="Pfam" id="PF25179">
    <property type="entry name" value="LMF1_C"/>
    <property type="match status" value="1"/>
</dbReference>
<reference evidence="13 14" key="1">
    <citation type="submission" date="2024-03" db="EMBL/GenBank/DDBJ databases">
        <title>Complete genome sequence of the green alga Chloropicon roscoffensis RCC1871.</title>
        <authorList>
            <person name="Lemieux C."/>
            <person name="Pombert J.-F."/>
            <person name="Otis C."/>
            <person name="Turmel M."/>
        </authorList>
    </citation>
    <scope>NUCLEOTIDE SEQUENCE [LARGE SCALE GENOMIC DNA]</scope>
    <source>
        <strain evidence="13 14">RCC1871</strain>
    </source>
</reference>
<keyword evidence="6 10" id="KW-0472">Membrane</keyword>
<evidence type="ECO:0000256" key="8">
    <source>
        <dbReference type="ARBA" id="ARBA00040643"/>
    </source>
</evidence>
<evidence type="ECO:0000256" key="2">
    <source>
        <dbReference type="ARBA" id="ARBA00005512"/>
    </source>
</evidence>
<protein>
    <recommendedName>
        <fullName evidence="8">Lipase maturation factor 2</fullName>
    </recommendedName>
</protein>
<feature type="domain" description="Lipase maturation factor 1/2 C-terminal" evidence="12">
    <location>
        <begin position="492"/>
        <end position="630"/>
    </location>
</feature>
<dbReference type="Pfam" id="PF06762">
    <property type="entry name" value="LMF1"/>
    <property type="match status" value="1"/>
</dbReference>
<feature type="domain" description="Lipase maturation factor 1/2 N-terminal" evidence="11">
    <location>
        <begin position="146"/>
        <end position="305"/>
    </location>
</feature>
<evidence type="ECO:0000256" key="3">
    <source>
        <dbReference type="ARBA" id="ARBA00022692"/>
    </source>
</evidence>
<evidence type="ECO:0000259" key="12">
    <source>
        <dbReference type="Pfam" id="PF25179"/>
    </source>
</evidence>
<evidence type="ECO:0000259" key="11">
    <source>
        <dbReference type="Pfam" id="PF06762"/>
    </source>
</evidence>
<comment type="subcellular location">
    <subcellularLocation>
        <location evidence="1">Endoplasmic reticulum membrane</location>
        <topology evidence="1">Multi-pass membrane protein</topology>
    </subcellularLocation>
</comment>
<evidence type="ECO:0000313" key="13">
    <source>
        <dbReference type="EMBL" id="WZN61987.1"/>
    </source>
</evidence>
<dbReference type="PANTHER" id="PTHR14463:SF5">
    <property type="entry name" value="LIPASE MATURATION FACTOR 2"/>
    <property type="match status" value="1"/>
</dbReference>
<dbReference type="InterPro" id="IPR057434">
    <property type="entry name" value="LMF1/2_N"/>
</dbReference>
<dbReference type="EMBL" id="CP151505">
    <property type="protein sequence ID" value="WZN61987.1"/>
    <property type="molecule type" value="Genomic_DNA"/>
</dbReference>
<evidence type="ECO:0000256" key="7">
    <source>
        <dbReference type="ARBA" id="ARBA00023180"/>
    </source>
</evidence>
<dbReference type="GO" id="GO:0051604">
    <property type="term" value="P:protein maturation"/>
    <property type="evidence" value="ECO:0007669"/>
    <property type="project" value="InterPro"/>
</dbReference>
<evidence type="ECO:0000256" key="10">
    <source>
        <dbReference type="SAM" id="Phobius"/>
    </source>
</evidence>
<evidence type="ECO:0000313" key="14">
    <source>
        <dbReference type="Proteomes" id="UP001472866"/>
    </source>
</evidence>
<evidence type="ECO:0000256" key="6">
    <source>
        <dbReference type="ARBA" id="ARBA00023136"/>
    </source>
</evidence>
<evidence type="ECO:0000256" key="9">
    <source>
        <dbReference type="SAM" id="MobiDB-lite"/>
    </source>
</evidence>
<dbReference type="GO" id="GO:0005789">
    <property type="term" value="C:endoplasmic reticulum membrane"/>
    <property type="evidence" value="ECO:0007669"/>
    <property type="project" value="UniProtKB-SubCell"/>
</dbReference>
<gene>
    <name evidence="13" type="ORF">HKI87_05g35230</name>
</gene>
<sequence length="713" mass="78737">MPAKGRTGPAMAAVGSAMSAKAPPTYAATADVFLRFLSVIYLFAFTSLWVQLPGLFSSNGILPCGRVLDQLDQLETTVDIMKRHPTFVVLFSRHFGFDVDAVLECVVLCGAATSLAALSKGCGAIVMAAQYLLYLSVLHVGQTFLSFQWDTLLLEVGFAAILVARPGLFATWRDRGCRSSPAQSSLFLVRFVLFKLMLMSGAVKIQADCPTWTNLTACHYHFATQCIPTPLAWFFAQLPGSWLKASVAATLWIELAAPALILVPVASVQTFAAAVQILLQGAIILTGNYNYFNLLTACLAVSLLDLGGRGRHGGAGSEAEAADNDPQHKDPPKPKTFLDVLDSEGPLGVAHHVAHRSTAVGYVCCAAFTAYTAWQMFEIDEAEGLRLTLTKRSLQRRIDSYLPPVLALYGIATVLAGLRDVAVAATSAARTRGIASRALDALWKLAVLCSVLLVFTAGFVPLTKEICPRAAKKLWPAVERAHSLSSGFFVTAGYGLFRRMTGVGDEDGRGSLVLRPELEFQGSIDGERWTPYNFTYKPGDVSRPPPWVAPHQPRLDWQLWFSALSPNHDLWFVHFVYKLLLGEKAVLALMGSNPTLEDDPPKYVRVVKHHYNFTSFGSEGDKSRWWQRMEASLHLRPIRKDDESLLKILRDYGFRVRDAMETAEDWVSRGSAKPNEFLWDSWITRRFEIASTFYVLLLLPDLMGVLHRVIYNR</sequence>
<keyword evidence="7" id="KW-0325">Glycoprotein</keyword>
<proteinExistence type="inferred from homology"/>
<evidence type="ECO:0000256" key="1">
    <source>
        <dbReference type="ARBA" id="ARBA00004477"/>
    </source>
</evidence>
<comment type="similarity">
    <text evidence="2">Belongs to the lipase maturation factor family.</text>
</comment>
<keyword evidence="14" id="KW-1185">Reference proteome</keyword>
<accession>A0AAX4P6L2</accession>
<dbReference type="InterPro" id="IPR057433">
    <property type="entry name" value="LMF1/2_C"/>
</dbReference>
<feature type="region of interest" description="Disordered" evidence="9">
    <location>
        <begin position="314"/>
        <end position="334"/>
    </location>
</feature>
<organism evidence="13 14">
    <name type="scientific">Chloropicon roscoffensis</name>
    <dbReference type="NCBI Taxonomy" id="1461544"/>
    <lineage>
        <taxon>Eukaryota</taxon>
        <taxon>Viridiplantae</taxon>
        <taxon>Chlorophyta</taxon>
        <taxon>Chloropicophyceae</taxon>
        <taxon>Chloropicales</taxon>
        <taxon>Chloropicaceae</taxon>
        <taxon>Chloropicon</taxon>
    </lineage>
</organism>
<dbReference type="Proteomes" id="UP001472866">
    <property type="component" value="Chromosome 05"/>
</dbReference>
<dbReference type="InterPro" id="IPR009613">
    <property type="entry name" value="LMF"/>
</dbReference>
<feature type="transmembrane region" description="Helical" evidence="10">
    <location>
        <begin position="442"/>
        <end position="463"/>
    </location>
</feature>
<dbReference type="AlphaFoldDB" id="A0AAX4P6L2"/>
<name>A0AAX4P6L2_9CHLO</name>
<evidence type="ECO:0000256" key="4">
    <source>
        <dbReference type="ARBA" id="ARBA00022824"/>
    </source>
</evidence>
<keyword evidence="5 10" id="KW-1133">Transmembrane helix</keyword>
<evidence type="ECO:0000256" key="5">
    <source>
        <dbReference type="ARBA" id="ARBA00022989"/>
    </source>
</evidence>
<feature type="transmembrane region" description="Helical" evidence="10">
    <location>
        <begin position="32"/>
        <end position="52"/>
    </location>
</feature>
<keyword evidence="4" id="KW-0256">Endoplasmic reticulum</keyword>
<dbReference type="PANTHER" id="PTHR14463">
    <property type="entry name" value="LIPASE MATURATION FACTOR"/>
    <property type="match status" value="1"/>
</dbReference>
<keyword evidence="3 10" id="KW-0812">Transmembrane</keyword>
<feature type="transmembrane region" description="Helical" evidence="10">
    <location>
        <begin position="401"/>
        <end position="422"/>
    </location>
</feature>